<dbReference type="AlphaFoldDB" id="A0A1H5Y6Q7"/>
<comment type="similarity">
    <text evidence="2">Belongs to the acyl-CoA oxidase family.</text>
</comment>
<dbReference type="Proteomes" id="UP000236732">
    <property type="component" value="Unassembled WGS sequence"/>
</dbReference>
<dbReference type="RefSeq" id="WP_103954900.1">
    <property type="nucleotide sequence ID" value="NZ_FNVT01000002.1"/>
</dbReference>
<keyword evidence="11" id="KW-1185">Reference proteome</keyword>
<dbReference type="Gene3D" id="1.20.140.10">
    <property type="entry name" value="Butyryl-CoA Dehydrogenase, subunit A, domain 3"/>
    <property type="match status" value="2"/>
</dbReference>
<dbReference type="InterPro" id="IPR002655">
    <property type="entry name" value="Acyl-CoA_oxidase_C"/>
</dbReference>
<evidence type="ECO:0000256" key="1">
    <source>
        <dbReference type="ARBA" id="ARBA00001974"/>
    </source>
</evidence>
<dbReference type="GO" id="GO:0055088">
    <property type="term" value="P:lipid homeostasis"/>
    <property type="evidence" value="ECO:0007669"/>
    <property type="project" value="TreeGrafter"/>
</dbReference>
<dbReference type="OrthoDB" id="1144545at2"/>
<dbReference type="Pfam" id="PF01756">
    <property type="entry name" value="ACOX"/>
    <property type="match status" value="1"/>
</dbReference>
<keyword evidence="6" id="KW-0560">Oxidoreductase</keyword>
<dbReference type="PANTHER" id="PTHR10909:SF382">
    <property type="entry name" value="ACYL-COENZYME A OXIDASE"/>
    <property type="match status" value="1"/>
</dbReference>
<dbReference type="FunFam" id="1.20.140.10:FF:000007">
    <property type="entry name" value="Acyl-coenzyme A oxidase"/>
    <property type="match status" value="1"/>
</dbReference>
<feature type="domain" description="Acyl-CoA oxidase C-alpha1" evidence="9">
    <location>
        <begin position="290"/>
        <end position="438"/>
    </location>
</feature>
<dbReference type="Pfam" id="PF22924">
    <property type="entry name" value="ACOX_C_alpha1"/>
    <property type="match status" value="1"/>
</dbReference>
<evidence type="ECO:0000259" key="8">
    <source>
        <dbReference type="Pfam" id="PF01756"/>
    </source>
</evidence>
<dbReference type="InterPro" id="IPR012258">
    <property type="entry name" value="Acyl-CoA_oxidase"/>
</dbReference>
<keyword evidence="4" id="KW-0274">FAD</keyword>
<evidence type="ECO:0000313" key="10">
    <source>
        <dbReference type="EMBL" id="SEG19674.1"/>
    </source>
</evidence>
<comment type="cofactor">
    <cofactor evidence="1">
        <name>FAD</name>
        <dbReference type="ChEBI" id="CHEBI:57692"/>
    </cofactor>
</comment>
<feature type="domain" description="Acyl-CoA oxidase C-terminal" evidence="8">
    <location>
        <begin position="456"/>
        <end position="599"/>
    </location>
</feature>
<dbReference type="InterPro" id="IPR046373">
    <property type="entry name" value="Acyl-CoA_Oxase/DH_mid-dom_sf"/>
</dbReference>
<reference evidence="10 11" key="1">
    <citation type="submission" date="2016-10" db="EMBL/GenBank/DDBJ databases">
        <authorList>
            <person name="de Groot N.N."/>
        </authorList>
    </citation>
    <scope>NUCLEOTIDE SEQUENCE [LARGE SCALE GENOMIC DNA]</scope>
    <source>
        <strain evidence="10 11">CGMCC 4.7037</strain>
    </source>
</reference>
<dbReference type="GO" id="GO:0003997">
    <property type="term" value="F:acyl-CoA oxidase activity"/>
    <property type="evidence" value="ECO:0007669"/>
    <property type="project" value="InterPro"/>
</dbReference>
<organism evidence="10 11">
    <name type="scientific">Nonomuraea solani</name>
    <dbReference type="NCBI Taxonomy" id="1144553"/>
    <lineage>
        <taxon>Bacteria</taxon>
        <taxon>Bacillati</taxon>
        <taxon>Actinomycetota</taxon>
        <taxon>Actinomycetes</taxon>
        <taxon>Streptosporangiales</taxon>
        <taxon>Streptosporangiaceae</taxon>
        <taxon>Nonomuraea</taxon>
    </lineage>
</organism>
<dbReference type="InterPro" id="IPR036250">
    <property type="entry name" value="AcylCo_DH-like_C"/>
</dbReference>
<proteinExistence type="inferred from homology"/>
<dbReference type="GO" id="GO:0033540">
    <property type="term" value="P:fatty acid beta-oxidation using acyl-CoA oxidase"/>
    <property type="evidence" value="ECO:0007669"/>
    <property type="project" value="TreeGrafter"/>
</dbReference>
<dbReference type="SUPFAM" id="SSF47203">
    <property type="entry name" value="Acyl-CoA dehydrogenase C-terminal domain-like"/>
    <property type="match status" value="2"/>
</dbReference>
<dbReference type="InterPro" id="IPR009100">
    <property type="entry name" value="AcylCoA_DH/oxidase_NM_dom_sf"/>
</dbReference>
<dbReference type="Gene3D" id="2.40.110.10">
    <property type="entry name" value="Butyryl-CoA Dehydrogenase, subunit A, domain 2"/>
    <property type="match status" value="1"/>
</dbReference>
<evidence type="ECO:0000256" key="6">
    <source>
        <dbReference type="ARBA" id="ARBA00023002"/>
    </source>
</evidence>
<dbReference type="PANTHER" id="PTHR10909">
    <property type="entry name" value="ELECTRON TRANSPORT OXIDOREDUCTASE"/>
    <property type="match status" value="1"/>
</dbReference>
<evidence type="ECO:0000256" key="5">
    <source>
        <dbReference type="ARBA" id="ARBA00022832"/>
    </source>
</evidence>
<keyword evidence="5" id="KW-0276">Fatty acid metabolism</keyword>
<keyword evidence="7" id="KW-0443">Lipid metabolism</keyword>
<evidence type="ECO:0000256" key="3">
    <source>
        <dbReference type="ARBA" id="ARBA00022630"/>
    </source>
</evidence>
<keyword evidence="3" id="KW-0285">Flavoprotein</keyword>
<sequence>MSSGSPAVSISRAGTDAAAHPDLLRLVYAGSFHKLHDEPRQAMLDSIFDPRENLTAAQACDLAYERADHLRKRLAIPADIAHDPLRLFAITEWACLLDGTTQAVLSIHYAVCLGSILAHGRERTDLTDHLEALGSMRSVGLYLATELGYGNNVVALETEAVYDHATGEFILRTPRPQAQKFMPNTVPGAFPKLAVVMARLKVAGTDEGVFPFIVRISDRDGPRPGIRVRSLPEKPGLSLDNGLTSFDDVRLPRRALLSGAIGTLRPDGVFEATVRGRQSRFLRAIEPIATGRVVLTAALLACARAAVFVAVRYACQRRTFAPGRQDVPIIEYRSHQRELFGALATAYVMTSLVNETKRQFTAPHKEPGEHRLDDLIAVAKAVATWSASDVIHTCRERCGAQGMFSVNRIADYVGIAQGVVTAEGDNVVILTKAATHLMQRSSGASSAPGQGDLLDPYYLLDLLAHRETSLRNDTSSRFGNRMVHEDTRFDAWNQVVNPVLDFARTHGARISLQWFLRDIETLSEDASVRQALRRLAVLYGLMEIHREAGWFLARGAVTASQVTSLPALIDQTCADILPDAVMLAEGFGITNDVLRTAIADDYVAYFA</sequence>
<dbReference type="GO" id="GO:0071949">
    <property type="term" value="F:FAD binding"/>
    <property type="evidence" value="ECO:0007669"/>
    <property type="project" value="InterPro"/>
</dbReference>
<evidence type="ECO:0000256" key="4">
    <source>
        <dbReference type="ARBA" id="ARBA00022827"/>
    </source>
</evidence>
<evidence type="ECO:0000259" key="9">
    <source>
        <dbReference type="Pfam" id="PF22924"/>
    </source>
</evidence>
<dbReference type="SUPFAM" id="SSF56645">
    <property type="entry name" value="Acyl-CoA dehydrogenase NM domain-like"/>
    <property type="match status" value="1"/>
</dbReference>
<gene>
    <name evidence="10" type="ORF">SAMN05444920_102161</name>
</gene>
<name>A0A1H5Y6Q7_9ACTN</name>
<dbReference type="EMBL" id="FNVT01000002">
    <property type="protein sequence ID" value="SEG19674.1"/>
    <property type="molecule type" value="Genomic_DNA"/>
</dbReference>
<dbReference type="PIRSF" id="PIRSF000168">
    <property type="entry name" value="Acyl-CoA_oxidase"/>
    <property type="match status" value="1"/>
</dbReference>
<evidence type="ECO:0000256" key="7">
    <source>
        <dbReference type="ARBA" id="ARBA00023098"/>
    </source>
</evidence>
<protein>
    <submittedName>
        <fullName evidence="10">Acyl-CoA oxidase</fullName>
    </submittedName>
</protein>
<evidence type="ECO:0000256" key="2">
    <source>
        <dbReference type="ARBA" id="ARBA00006288"/>
    </source>
</evidence>
<accession>A0A1H5Y6Q7</accession>
<dbReference type="InterPro" id="IPR055060">
    <property type="entry name" value="ACOX_C_alpha1"/>
</dbReference>
<dbReference type="GO" id="GO:0005504">
    <property type="term" value="F:fatty acid binding"/>
    <property type="evidence" value="ECO:0007669"/>
    <property type="project" value="TreeGrafter"/>
</dbReference>
<evidence type="ECO:0000313" key="11">
    <source>
        <dbReference type="Proteomes" id="UP000236732"/>
    </source>
</evidence>